<dbReference type="EMBL" id="CP098251">
    <property type="protein sequence ID" value="WAV90381.1"/>
    <property type="molecule type" value="Genomic_DNA"/>
</dbReference>
<organism evidence="2">
    <name type="scientific">Oxalobacter aliiformigenes</name>
    <dbReference type="NCBI Taxonomy" id="2946593"/>
    <lineage>
        <taxon>Bacteria</taxon>
        <taxon>Pseudomonadati</taxon>
        <taxon>Pseudomonadota</taxon>
        <taxon>Betaproteobacteria</taxon>
        <taxon>Burkholderiales</taxon>
        <taxon>Oxalobacteraceae</taxon>
        <taxon>Oxalobacter</taxon>
    </lineage>
</organism>
<evidence type="ECO:0000259" key="1">
    <source>
        <dbReference type="Pfam" id="PF14301"/>
    </source>
</evidence>
<reference evidence="2" key="1">
    <citation type="journal article" date="2022" name="Front. Microbiol.">
        <title>New perspectives on an old grouping: The genomic and phenotypic variability of Oxalobacter formigenes and the implications for calcium oxalate stone prevention.</title>
        <authorList>
            <person name="Chmiel J.A."/>
            <person name="Carr C."/>
            <person name="Stuivenberg G.A."/>
            <person name="Venema R."/>
            <person name="Chanyi R.M."/>
            <person name="Al K.F."/>
            <person name="Giguere D."/>
            <person name="Say H."/>
            <person name="Akouris P.P."/>
            <person name="Dominguez Romero S.A."/>
            <person name="Kwong A."/>
            <person name="Tai V."/>
            <person name="Koval S.F."/>
            <person name="Razvi H."/>
            <person name="Bjazevic J."/>
            <person name="Burton J.P."/>
        </authorList>
    </citation>
    <scope>NUCLEOTIDE SEQUENCE</scope>
    <source>
        <strain evidence="2">OxK</strain>
    </source>
</reference>
<evidence type="ECO:0000313" key="2">
    <source>
        <dbReference type="EMBL" id="WAV90381.1"/>
    </source>
</evidence>
<name>A0A9E9L9U6_9BURK</name>
<dbReference type="RefSeq" id="WP_269315476.1">
    <property type="nucleotide sequence ID" value="NZ_CP098251.1"/>
</dbReference>
<accession>A0A9E9L9U6</accession>
<sequence>MKYGIVENHKFILIDEDRQRLENTLPFMPQYSVEQIGTYDEDQIEQGHDGTWYEKGHAPQRPLEEARTEKLAELEAAFDTASRGAHCTSSVGFEIDADETANRNVSSLIVAMEANGEDSVLFCAYDNTFHEVTLDQLRIMQIEIITHARAVYARKWALREAIEAAQSVVELESLSISFSEENE</sequence>
<gene>
    <name evidence="2" type="ORF">NB646_05770</name>
</gene>
<protein>
    <submittedName>
        <fullName evidence="2">DUF4376 domain-containing protein</fullName>
    </submittedName>
</protein>
<dbReference type="InterPro" id="IPR025484">
    <property type="entry name" value="DUF4376"/>
</dbReference>
<dbReference type="Proteomes" id="UP001164819">
    <property type="component" value="Chromosome"/>
</dbReference>
<feature type="domain" description="DUF4376" evidence="1">
    <location>
        <begin position="65"/>
        <end position="166"/>
    </location>
</feature>
<dbReference type="Pfam" id="PF14301">
    <property type="entry name" value="DUF4376"/>
    <property type="match status" value="1"/>
</dbReference>
<proteinExistence type="predicted"/>
<dbReference type="AlphaFoldDB" id="A0A9E9L9U6"/>